<dbReference type="SMART" id="SM00213">
    <property type="entry name" value="UBQ"/>
    <property type="match status" value="1"/>
</dbReference>
<feature type="region of interest" description="Disordered" evidence="1">
    <location>
        <begin position="968"/>
        <end position="1347"/>
    </location>
</feature>
<dbReference type="GO" id="GO:0005829">
    <property type="term" value="C:cytosol"/>
    <property type="evidence" value="ECO:0007669"/>
    <property type="project" value="TreeGrafter"/>
</dbReference>
<dbReference type="PANTHER" id="PTHR10677">
    <property type="entry name" value="UBIQUILIN"/>
    <property type="match status" value="1"/>
</dbReference>
<feature type="compositionally biased region" description="Low complexity" evidence="1">
    <location>
        <begin position="940"/>
        <end position="954"/>
    </location>
</feature>
<feature type="compositionally biased region" description="Polar residues" evidence="1">
    <location>
        <begin position="1035"/>
        <end position="1051"/>
    </location>
</feature>
<feature type="region of interest" description="Disordered" evidence="1">
    <location>
        <begin position="410"/>
        <end position="457"/>
    </location>
</feature>
<proteinExistence type="predicted"/>
<feature type="region of interest" description="Disordered" evidence="1">
    <location>
        <begin position="837"/>
        <end position="880"/>
    </location>
</feature>
<feature type="region of interest" description="Disordered" evidence="1">
    <location>
        <begin position="930"/>
        <end position="954"/>
    </location>
</feature>
<keyword evidence="4" id="KW-1185">Reference proteome</keyword>
<dbReference type="EMBL" id="CAUYUE010000018">
    <property type="protein sequence ID" value="CAK0787825.1"/>
    <property type="molecule type" value="Genomic_DNA"/>
</dbReference>
<sequence>MEPRTDPSPSVMKIKVKTLGNTVYNLEMKPDAFIRDVKAKLEVLSDTPANRLRLVFRGHVLKDEQLLTHHNVTDGSTVHLVMRPVDTSAPLPPTGGGAGAHHFAAHMGGGIPMAFRGGPDGSINPNDFGSFIASMLGSMGVQGAVQVMHANIPMEFSGGSQGAPDSQLAAELAQQMSDQARAQAAMAQGQPYMAGHQQGAGQYHPSRAVHLFAGIANWLSRLNEAGSSRSWPNIDLPYPISSQSVPAFSVQDFAGAARAMWDMGGWAGEEPASAFLQSSTGDVTFGRWLPEQAPEAQPEVSAQAPASTAAHAVGACTPAANSEQAQPQPSSETPAQAGQARDSGAEAAQSVAAVLQRASQHAQQQQQAVDAALGQPLGTGQAPANTQVANGNAADVVAAIASALSNQERDSADHLASGSASTGSLSSIVPPRTSEDTGVHAERDPRRNGMDGCFGSSDLEPLHPQLALLTGYTLQRMLEETARHTQARVVPRMADITAALRRFLRERHEEVLANSPGATDTLQREALRAANMLHAEGVLLMEEARAAAAAILALRDNSARPLLGALPVFLAEDGSRPRTGPPMLRPPRTRAAAVRGRGPGGVFVSAGRGGRAVGQAAAAMAGGVPAPGIPAGPGMPLPQGGLPGLMPGGGPAHFSVAGNPVRITSQGGSTVNIQVGSSAAASMDISPLIEAFEGMMGSVPQLQQLFSQAGAQAARPAETGAPAAAAAAAPAPATADAQAAPLSTPSTQPAGPAPAAHTPAEEAGPPATPTAAESAPGQRLMPALRALALPVLQQAIPMLVGVLVSGQHARTGDPSPVILEQQHSAQLHLPFPFPGQPPPGMVPAGTVTSQAPAPPTGAPPAGQQQQPHPGPQAGAAPGGQDLRVPAFVLNRGQPNEMEVDFEAVTNSGQPAGGPLNAAMAPLFAQMMQAMSGQAPPPHQPTQGHQGGQPDAISQPLPASAAAAELSFFGNQNSGGSPLGDLSLEEEHSSEAGWETASDEAENKEHAAAAESNGASTAPRCTSATEEQSRSRPSKAHSSPGDSQPRKQQAASSAAGGKPEVPSSLNKEPRSFPLAADADSVSALGNNGAAKGDKKEAADADNDKDSCPSLVSDDEDLPPLVHLTASHRAAQPAQQAQHTQQTSAPRGMGMALPGRHSQGGRSARSRGGSTAGRAAAAGAAAQPKPAVSESAGKGTVPRGLGSLGLPGTSAQSTAPSALTGQSVPDAPLSGLQDQPIQPPPAGEAAAPQGPMGGGGGLAAMLGQMMQVPALQQMAQSLEDRPAGRRGGPQQAPPDFSTFLQDMMPMVGQMLGGLGQGGPAQLGSGQGTSSAGNRSGRGALRGDEFAALSELPPDEAQLWRQRILEDREAQAGMVPPDSLSEAYLCGSSDRQGSAASRSSDPSGGLL</sequence>
<feature type="compositionally biased region" description="Low complexity" evidence="1">
    <location>
        <begin position="1153"/>
        <end position="1180"/>
    </location>
</feature>
<dbReference type="InterPro" id="IPR015496">
    <property type="entry name" value="Ubiquilin"/>
</dbReference>
<feature type="compositionally biased region" description="Low complexity" evidence="1">
    <location>
        <begin position="415"/>
        <end position="427"/>
    </location>
</feature>
<dbReference type="Proteomes" id="UP001314263">
    <property type="component" value="Unassembled WGS sequence"/>
</dbReference>
<dbReference type="GO" id="GO:0031593">
    <property type="term" value="F:polyubiquitin modification-dependent protein binding"/>
    <property type="evidence" value="ECO:0007669"/>
    <property type="project" value="TreeGrafter"/>
</dbReference>
<feature type="compositionally biased region" description="Basic and acidic residues" evidence="1">
    <location>
        <begin position="433"/>
        <end position="449"/>
    </location>
</feature>
<name>A0AAV1IMY0_9CHLO</name>
<feature type="region of interest" description="Disordered" evidence="1">
    <location>
        <begin position="293"/>
        <end position="359"/>
    </location>
</feature>
<dbReference type="Pfam" id="PF00240">
    <property type="entry name" value="ubiquitin"/>
    <property type="match status" value="1"/>
</dbReference>
<protein>
    <recommendedName>
        <fullName evidence="2">Ubiquitin-like domain-containing protein</fullName>
    </recommendedName>
</protein>
<feature type="compositionally biased region" description="Low complexity" evidence="1">
    <location>
        <begin position="859"/>
        <end position="880"/>
    </location>
</feature>
<gene>
    <name evidence="3" type="ORF">CVIRNUC_011047</name>
</gene>
<feature type="region of interest" description="Disordered" evidence="1">
    <location>
        <begin position="1367"/>
        <end position="1404"/>
    </location>
</feature>
<dbReference type="GO" id="GO:0006511">
    <property type="term" value="P:ubiquitin-dependent protein catabolic process"/>
    <property type="evidence" value="ECO:0007669"/>
    <property type="project" value="TreeGrafter"/>
</dbReference>
<evidence type="ECO:0000313" key="4">
    <source>
        <dbReference type="Proteomes" id="UP001314263"/>
    </source>
</evidence>
<feature type="compositionally biased region" description="Low complexity" evidence="1">
    <location>
        <begin position="302"/>
        <end position="312"/>
    </location>
</feature>
<comment type="caution">
    <text evidence="3">The sequence shown here is derived from an EMBL/GenBank/DDBJ whole genome shotgun (WGS) entry which is preliminary data.</text>
</comment>
<dbReference type="PANTHER" id="PTHR10677:SF3">
    <property type="entry name" value="FI07626P-RELATED"/>
    <property type="match status" value="1"/>
</dbReference>
<feature type="compositionally biased region" description="Low complexity" evidence="1">
    <location>
        <begin position="1125"/>
        <end position="1144"/>
    </location>
</feature>
<feature type="compositionally biased region" description="Polar residues" evidence="1">
    <location>
        <begin position="319"/>
        <end position="336"/>
    </location>
</feature>
<evidence type="ECO:0000256" key="1">
    <source>
        <dbReference type="SAM" id="MobiDB-lite"/>
    </source>
</evidence>
<accession>A0AAV1IMY0</accession>
<dbReference type="SUPFAM" id="SSF54236">
    <property type="entry name" value="Ubiquitin-like"/>
    <property type="match status" value="1"/>
</dbReference>
<dbReference type="InterPro" id="IPR029071">
    <property type="entry name" value="Ubiquitin-like_domsf"/>
</dbReference>
<feature type="compositionally biased region" description="Gly residues" evidence="1">
    <location>
        <begin position="1308"/>
        <end position="1324"/>
    </location>
</feature>
<feature type="compositionally biased region" description="Polar residues" evidence="1">
    <location>
        <begin position="1386"/>
        <end position="1404"/>
    </location>
</feature>
<feature type="region of interest" description="Disordered" evidence="1">
    <location>
        <begin position="577"/>
        <end position="597"/>
    </location>
</feature>
<dbReference type="InterPro" id="IPR000626">
    <property type="entry name" value="Ubiquitin-like_dom"/>
</dbReference>
<feature type="compositionally biased region" description="Basic and acidic residues" evidence="1">
    <location>
        <begin position="1090"/>
        <end position="1105"/>
    </location>
</feature>
<feature type="region of interest" description="Disordered" evidence="1">
    <location>
        <begin position="716"/>
        <end position="776"/>
    </location>
</feature>
<dbReference type="PROSITE" id="PS50053">
    <property type="entry name" value="UBIQUITIN_2"/>
    <property type="match status" value="1"/>
</dbReference>
<feature type="compositionally biased region" description="Polar residues" evidence="1">
    <location>
        <begin position="1207"/>
        <end position="1221"/>
    </location>
</feature>
<dbReference type="Gene3D" id="3.10.20.90">
    <property type="entry name" value="Phosphatidylinositol 3-kinase Catalytic Subunit, Chain A, domain 1"/>
    <property type="match status" value="1"/>
</dbReference>
<evidence type="ECO:0000313" key="3">
    <source>
        <dbReference type="EMBL" id="CAK0787825.1"/>
    </source>
</evidence>
<feature type="domain" description="Ubiquitin-like" evidence="2">
    <location>
        <begin position="12"/>
        <end position="83"/>
    </location>
</feature>
<feature type="compositionally biased region" description="Low complexity" evidence="1">
    <location>
        <begin position="1008"/>
        <end position="1017"/>
    </location>
</feature>
<reference evidence="3 4" key="1">
    <citation type="submission" date="2023-10" db="EMBL/GenBank/DDBJ databases">
        <authorList>
            <person name="Maclean D."/>
            <person name="Macfadyen A."/>
        </authorList>
    </citation>
    <scope>NUCLEOTIDE SEQUENCE [LARGE SCALE GENOMIC DNA]</scope>
</reference>
<evidence type="ECO:0000259" key="2">
    <source>
        <dbReference type="PROSITE" id="PS50053"/>
    </source>
</evidence>
<feature type="compositionally biased region" description="Low complexity" evidence="1">
    <location>
        <begin position="749"/>
        <end position="776"/>
    </location>
</feature>
<feature type="compositionally biased region" description="Low complexity" evidence="1">
    <location>
        <begin position="716"/>
        <end position="741"/>
    </location>
</feature>
<organism evidence="3 4">
    <name type="scientific">Coccomyxa viridis</name>
    <dbReference type="NCBI Taxonomy" id="1274662"/>
    <lineage>
        <taxon>Eukaryota</taxon>
        <taxon>Viridiplantae</taxon>
        <taxon>Chlorophyta</taxon>
        <taxon>core chlorophytes</taxon>
        <taxon>Trebouxiophyceae</taxon>
        <taxon>Trebouxiophyceae incertae sedis</taxon>
        <taxon>Coccomyxaceae</taxon>
        <taxon>Coccomyxa</taxon>
    </lineage>
</organism>